<dbReference type="OrthoDB" id="7700790at2759"/>
<evidence type="ECO:0000313" key="2">
    <source>
        <dbReference type="EMBL" id="KZC14968.1"/>
    </source>
</evidence>
<feature type="compositionally biased region" description="Basic residues" evidence="1">
    <location>
        <begin position="246"/>
        <end position="259"/>
    </location>
</feature>
<dbReference type="EMBL" id="KQ435180">
    <property type="protein sequence ID" value="KZC14968.1"/>
    <property type="molecule type" value="Genomic_DNA"/>
</dbReference>
<gene>
    <name evidence="2" type="ORF">WN55_07816</name>
</gene>
<dbReference type="Proteomes" id="UP000076502">
    <property type="component" value="Unassembled WGS sequence"/>
</dbReference>
<feature type="region of interest" description="Disordered" evidence="1">
    <location>
        <begin position="242"/>
        <end position="275"/>
    </location>
</feature>
<feature type="non-terminal residue" evidence="2">
    <location>
        <position position="1"/>
    </location>
</feature>
<evidence type="ECO:0000256" key="1">
    <source>
        <dbReference type="SAM" id="MobiDB-lite"/>
    </source>
</evidence>
<dbReference type="AlphaFoldDB" id="A0A154PUD5"/>
<name>A0A154PUD5_DUFNO</name>
<sequence>QTEEDAADRPEVSGESDRKFLRTIPPKFKSLRGSTIRIEAEEPAELIESLGNVLGVTDYKTNMASFWFLDTLALHVHRQKKTLDHYYLSVLISWLAGEMTLIRDKKHSREEFFRELKHMFLLASNKIAEENRLPYWDEIEEPRNNENKEASPNDGNGGVDVFFSSLDPLFVLDIVIRSTYDMYANELRYYLVYAVFVEPIEVQSYQLPFNLRTPRPVKLGESESMPFNMRLYQKFSAMRPTEGSKKMAKKTKGKGKKTGRHEVPETPIHSPTDEENLANKRQFILPLIEANEAVQMFEMLKDDV</sequence>
<proteinExistence type="predicted"/>
<accession>A0A154PUD5</accession>
<organism evidence="2 3">
    <name type="scientific">Dufourea novaeangliae</name>
    <name type="common">Sweat bee</name>
    <dbReference type="NCBI Taxonomy" id="178035"/>
    <lineage>
        <taxon>Eukaryota</taxon>
        <taxon>Metazoa</taxon>
        <taxon>Ecdysozoa</taxon>
        <taxon>Arthropoda</taxon>
        <taxon>Hexapoda</taxon>
        <taxon>Insecta</taxon>
        <taxon>Pterygota</taxon>
        <taxon>Neoptera</taxon>
        <taxon>Endopterygota</taxon>
        <taxon>Hymenoptera</taxon>
        <taxon>Apocrita</taxon>
        <taxon>Aculeata</taxon>
        <taxon>Apoidea</taxon>
        <taxon>Anthophila</taxon>
        <taxon>Halictidae</taxon>
        <taxon>Rophitinae</taxon>
        <taxon>Dufourea</taxon>
    </lineage>
</organism>
<keyword evidence="3" id="KW-1185">Reference proteome</keyword>
<reference evidence="2 3" key="1">
    <citation type="submission" date="2015-07" db="EMBL/GenBank/DDBJ databases">
        <title>The genome of Dufourea novaeangliae.</title>
        <authorList>
            <person name="Pan H."/>
            <person name="Kapheim K."/>
        </authorList>
    </citation>
    <scope>NUCLEOTIDE SEQUENCE [LARGE SCALE GENOMIC DNA]</scope>
    <source>
        <strain evidence="2">0120121106</strain>
        <tissue evidence="2">Whole body</tissue>
    </source>
</reference>
<evidence type="ECO:0000313" key="3">
    <source>
        <dbReference type="Proteomes" id="UP000076502"/>
    </source>
</evidence>
<protein>
    <submittedName>
        <fullName evidence="2">Uncharacterized protein</fullName>
    </submittedName>
</protein>